<evidence type="ECO:0000313" key="3">
    <source>
        <dbReference type="EMBL" id="NIH58114.1"/>
    </source>
</evidence>
<name>A0ABX0SI88_9ACTN</name>
<dbReference type="InterPro" id="IPR017938">
    <property type="entry name" value="Riboflavin_synthase-like_b-brl"/>
</dbReference>
<keyword evidence="4" id="KW-1185">Reference proteome</keyword>
<dbReference type="Gene3D" id="2.40.30.10">
    <property type="entry name" value="Translation factors"/>
    <property type="match status" value="1"/>
</dbReference>
<comment type="caution">
    <text evidence="3">The sequence shown here is derived from an EMBL/GenBank/DDBJ whole genome shotgun (WGS) entry which is preliminary data.</text>
</comment>
<dbReference type="InterPro" id="IPR039374">
    <property type="entry name" value="SIP_fam"/>
</dbReference>
<dbReference type="Proteomes" id="UP000749311">
    <property type="component" value="Unassembled WGS sequence"/>
</dbReference>
<organism evidence="3 4">
    <name type="scientific">Brooklawnia cerclae</name>
    <dbReference type="NCBI Taxonomy" id="349934"/>
    <lineage>
        <taxon>Bacteria</taxon>
        <taxon>Bacillati</taxon>
        <taxon>Actinomycetota</taxon>
        <taxon>Actinomycetes</taxon>
        <taxon>Propionibacteriales</taxon>
        <taxon>Propionibacteriaceae</taxon>
        <taxon>Brooklawnia</taxon>
    </lineage>
</organism>
<proteinExistence type="predicted"/>
<dbReference type="PROSITE" id="PS51384">
    <property type="entry name" value="FAD_FR"/>
    <property type="match status" value="1"/>
</dbReference>
<accession>A0ABX0SI88</accession>
<dbReference type="InterPro" id="IPR039261">
    <property type="entry name" value="FNR_nucleotide-bd"/>
</dbReference>
<dbReference type="Pfam" id="PF04954">
    <property type="entry name" value="SIP"/>
    <property type="match status" value="1"/>
</dbReference>
<dbReference type="Gene3D" id="3.40.50.80">
    <property type="entry name" value="Nucleotide-binding domain of ferredoxin-NADP reductase (FNR) module"/>
    <property type="match status" value="1"/>
</dbReference>
<dbReference type="CDD" id="cd06193">
    <property type="entry name" value="siderophore_interacting"/>
    <property type="match status" value="1"/>
</dbReference>
<dbReference type="PANTHER" id="PTHR30157">
    <property type="entry name" value="FERRIC REDUCTASE, NADPH-DEPENDENT"/>
    <property type="match status" value="1"/>
</dbReference>
<dbReference type="InterPro" id="IPR013113">
    <property type="entry name" value="SIP_FAD-bd"/>
</dbReference>
<evidence type="ECO:0000313" key="4">
    <source>
        <dbReference type="Proteomes" id="UP000749311"/>
    </source>
</evidence>
<evidence type="ECO:0000256" key="1">
    <source>
        <dbReference type="SAM" id="MobiDB-lite"/>
    </source>
</evidence>
<dbReference type="EMBL" id="JAAMOZ010000002">
    <property type="protein sequence ID" value="NIH58114.1"/>
    <property type="molecule type" value="Genomic_DNA"/>
</dbReference>
<dbReference type="SUPFAM" id="SSF63380">
    <property type="entry name" value="Riboflavin synthase domain-like"/>
    <property type="match status" value="1"/>
</dbReference>
<evidence type="ECO:0000259" key="2">
    <source>
        <dbReference type="PROSITE" id="PS51384"/>
    </source>
</evidence>
<feature type="region of interest" description="Disordered" evidence="1">
    <location>
        <begin position="1"/>
        <end position="22"/>
    </location>
</feature>
<dbReference type="RefSeq" id="WP_167169839.1">
    <property type="nucleotide sequence ID" value="NZ_BAAAOO010000006.1"/>
</dbReference>
<reference evidence="3 4" key="1">
    <citation type="submission" date="2020-02" db="EMBL/GenBank/DDBJ databases">
        <title>Sequencing the genomes of 1000 actinobacteria strains.</title>
        <authorList>
            <person name="Klenk H.-P."/>
        </authorList>
    </citation>
    <scope>NUCLEOTIDE SEQUENCE [LARGE SCALE GENOMIC DNA]</scope>
    <source>
        <strain evidence="3 4">DSM 19609</strain>
    </source>
</reference>
<gene>
    <name evidence="3" type="ORF">FB473_002806</name>
</gene>
<dbReference type="InterPro" id="IPR007037">
    <property type="entry name" value="SIP_rossman_dom"/>
</dbReference>
<dbReference type="Pfam" id="PF08021">
    <property type="entry name" value="FAD_binding_9"/>
    <property type="match status" value="1"/>
</dbReference>
<protein>
    <submittedName>
        <fullName evidence="3">NADPH-dependent ferric siderophore reductase</fullName>
    </submittedName>
</protein>
<sequence length="282" mass="31239">MTDVSPTENGDGPSVLHHPDHDRGIDEITVTITGVIRPTPRLIRFTACLPVGADNPSWAQPNVAVRLQLGADFGHVSRVYTVRTYDPATRSFDVDVVVHGDTSPMMRWTSGLRPGDTVLLAGPRPQLVVPEAPERRVALFLDATAIPALYSMLEQWPTGLEGVGWVATSDRAAFDELPGVTGVDLRRVDPDAELRPLATEAISLDHPEQYVVWGAGERDEMRDIRRHFRDTVGLTKDEVAVFGYWKRGVTNTEIDRRRLQSYQRLLADGGSLEELDDLAIEI</sequence>
<dbReference type="InterPro" id="IPR017927">
    <property type="entry name" value="FAD-bd_FR_type"/>
</dbReference>
<feature type="domain" description="FAD-binding FR-type" evidence="2">
    <location>
        <begin position="25"/>
        <end position="130"/>
    </location>
</feature>
<dbReference type="PANTHER" id="PTHR30157:SF0">
    <property type="entry name" value="NADPH-DEPENDENT FERRIC-CHELATE REDUCTASE"/>
    <property type="match status" value="1"/>
</dbReference>